<comment type="caution">
    <text evidence="1">The sequence shown here is derived from an EMBL/GenBank/DDBJ whole genome shotgun (WGS) entry which is preliminary data.</text>
</comment>
<evidence type="ECO:0000313" key="1">
    <source>
        <dbReference type="EMBL" id="MBB5234189.1"/>
    </source>
</evidence>
<protein>
    <submittedName>
        <fullName evidence="1">Uncharacterized protein</fullName>
    </submittedName>
</protein>
<evidence type="ECO:0000313" key="2">
    <source>
        <dbReference type="Proteomes" id="UP000525389"/>
    </source>
</evidence>
<accession>A0A7W8GEM5</accession>
<keyword evidence="2" id="KW-1185">Reference proteome</keyword>
<dbReference type="EMBL" id="JACHFN010000005">
    <property type="protein sequence ID" value="MBB5234189.1"/>
    <property type="molecule type" value="Genomic_DNA"/>
</dbReference>
<proteinExistence type="predicted"/>
<dbReference type="AlphaFoldDB" id="A0A7W8GEM5"/>
<sequence length="353" mass="40473">MLDLVRRPFGFASALATEAHTFTADENVLPTSDAVLRDQLQLMREEIRRQYVRLSNTDLVWHANVINTYKDVHTLWFDVWGSTPPYLLTLACLNWLRHVQRWNTEAHASVENLWRFAAPIALKVSVEAAPQFSSWQEAFSFVASNGLEVIHRWRPRAGITFLKYFEESSRAELPKGVAFLRGRGQQLDQRLRTVWAARATLLAYGIDQAMITPDLVLREIASQYTVKKEPMPRHWNLRTVTELLESQQYAPMWSLDYTGEDDDRMYGDTLASEVDVERRFETTTMHREAGIAARALAHAGLWPLAMSLPLKDLLEAAESGTQPLDAFCREYNLKRDDALEIVSLIGHLTLWTD</sequence>
<name>A0A7W8GEM5_9DEIO</name>
<gene>
    <name evidence="1" type="ORF">HNQ09_001627</name>
</gene>
<organism evidence="1 2">
    <name type="scientific">Deinococcus budaensis</name>
    <dbReference type="NCBI Taxonomy" id="1665626"/>
    <lineage>
        <taxon>Bacteria</taxon>
        <taxon>Thermotogati</taxon>
        <taxon>Deinococcota</taxon>
        <taxon>Deinococci</taxon>
        <taxon>Deinococcales</taxon>
        <taxon>Deinococcaceae</taxon>
        <taxon>Deinococcus</taxon>
    </lineage>
</organism>
<dbReference type="Proteomes" id="UP000525389">
    <property type="component" value="Unassembled WGS sequence"/>
</dbReference>
<dbReference type="RefSeq" id="WP_184027718.1">
    <property type="nucleotide sequence ID" value="NZ_JACHFN010000005.1"/>
</dbReference>
<reference evidence="1 2" key="1">
    <citation type="submission" date="2020-08" db="EMBL/GenBank/DDBJ databases">
        <title>Genomic Encyclopedia of Type Strains, Phase IV (KMG-IV): sequencing the most valuable type-strain genomes for metagenomic binning, comparative biology and taxonomic classification.</title>
        <authorList>
            <person name="Goeker M."/>
        </authorList>
    </citation>
    <scope>NUCLEOTIDE SEQUENCE [LARGE SCALE GENOMIC DNA]</scope>
    <source>
        <strain evidence="1 2">DSM 101791</strain>
    </source>
</reference>